<evidence type="ECO:0000313" key="9">
    <source>
        <dbReference type="Proteomes" id="UP000429607"/>
    </source>
</evidence>
<keyword evidence="3" id="KW-0285">Flavoprotein</keyword>
<evidence type="ECO:0000313" key="10">
    <source>
        <dbReference type="Proteomes" id="UP000435112"/>
    </source>
</evidence>
<gene>
    <name evidence="8" type="ORF">PR001_g28687</name>
    <name evidence="7" type="ORF">PR002_g28713</name>
</gene>
<reference evidence="9 10" key="1">
    <citation type="submission" date="2018-09" db="EMBL/GenBank/DDBJ databases">
        <title>Genomic investigation of the strawberry pathogen Phytophthora fragariae indicates pathogenicity is determined by transcriptional variation in three key races.</title>
        <authorList>
            <person name="Adams T.M."/>
            <person name="Armitage A.D."/>
            <person name="Sobczyk M.K."/>
            <person name="Bates H.J."/>
            <person name="Dunwell J.M."/>
            <person name="Nellist C.F."/>
            <person name="Harrison R.J."/>
        </authorList>
    </citation>
    <scope>NUCLEOTIDE SEQUENCE [LARGE SCALE GENOMIC DNA]</scope>
    <source>
        <strain evidence="8 9">SCRP249</strain>
        <strain evidence="7 10">SCRP324</strain>
    </source>
</reference>
<dbReference type="Proteomes" id="UP000435112">
    <property type="component" value="Unassembled WGS sequence"/>
</dbReference>
<dbReference type="SUPFAM" id="SSF51905">
    <property type="entry name" value="FAD/NAD(P)-binding domain"/>
    <property type="match status" value="1"/>
</dbReference>
<evidence type="ECO:0000256" key="1">
    <source>
        <dbReference type="ARBA" id="ARBA00001974"/>
    </source>
</evidence>
<keyword evidence="4" id="KW-0274">FAD</keyword>
<dbReference type="SUPFAM" id="SSF54373">
    <property type="entry name" value="FAD-linked reductases, C-terminal domain"/>
    <property type="match status" value="1"/>
</dbReference>
<dbReference type="InterPro" id="IPR006076">
    <property type="entry name" value="FAD-dep_OxRdtase"/>
</dbReference>
<accession>A0A6A3H831</accession>
<dbReference type="EMBL" id="QXFU01005192">
    <property type="protein sequence ID" value="KAE8965307.1"/>
    <property type="molecule type" value="Genomic_DNA"/>
</dbReference>
<dbReference type="Gene3D" id="3.30.9.10">
    <property type="entry name" value="D-Amino Acid Oxidase, subunit A, domain 2"/>
    <property type="match status" value="1"/>
</dbReference>
<proteinExistence type="inferred from homology"/>
<dbReference type="InterPro" id="IPR045170">
    <property type="entry name" value="MTOX"/>
</dbReference>
<dbReference type="Proteomes" id="UP000429607">
    <property type="component" value="Unassembled WGS sequence"/>
</dbReference>
<evidence type="ECO:0000256" key="5">
    <source>
        <dbReference type="ARBA" id="ARBA00023002"/>
    </source>
</evidence>
<dbReference type="GO" id="GO:0050660">
    <property type="term" value="F:flavin adenine dinucleotide binding"/>
    <property type="evidence" value="ECO:0007669"/>
    <property type="project" value="InterPro"/>
</dbReference>
<dbReference type="Pfam" id="PF01266">
    <property type="entry name" value="DAO"/>
    <property type="match status" value="1"/>
</dbReference>
<dbReference type="PANTHER" id="PTHR10961">
    <property type="entry name" value="PEROXISOMAL SARCOSINE OXIDASE"/>
    <property type="match status" value="1"/>
</dbReference>
<comment type="similarity">
    <text evidence="2">Belongs to the MSOX/MTOX family.</text>
</comment>
<evidence type="ECO:0000313" key="7">
    <source>
        <dbReference type="EMBL" id="KAE8965307.1"/>
    </source>
</evidence>
<comment type="caution">
    <text evidence="7">The sequence shown here is derived from an EMBL/GenBank/DDBJ whole genome shotgun (WGS) entry which is preliminary data.</text>
</comment>
<dbReference type="AlphaFoldDB" id="A0A6A3H831"/>
<dbReference type="Gene3D" id="3.50.50.60">
    <property type="entry name" value="FAD/NAD(P)-binding domain"/>
    <property type="match status" value="1"/>
</dbReference>
<evidence type="ECO:0000259" key="6">
    <source>
        <dbReference type="Pfam" id="PF01266"/>
    </source>
</evidence>
<dbReference type="EMBL" id="QXFV01005285">
    <property type="protein sequence ID" value="KAE8965554.1"/>
    <property type="molecule type" value="Genomic_DNA"/>
</dbReference>
<evidence type="ECO:0000256" key="4">
    <source>
        <dbReference type="ARBA" id="ARBA00022827"/>
    </source>
</evidence>
<evidence type="ECO:0000256" key="3">
    <source>
        <dbReference type="ARBA" id="ARBA00022630"/>
    </source>
</evidence>
<sequence length="254" mass="27547">MVTMQKLAKGLGPSIRERSPVTSIVGEQQAHGANFDLAVVTLADGTQVRGHQCIVTAGAWTNKVLKQSDVDNVKLQPIATFGTYWRCKQELYTPDKFPVFIKYGYPEVYGLPMMNPEEGVKICRHDGPNVNPDARQGVAQPAAELEHLQNFVAENFSQVDSSAPNQVDHCMYTMTEDSNFLIDFVAIPSSAGSTSAAKTIVVGAGFSGHGAKKTPVIGQMLADLALKGETRVHPAGFRLSRNVSPLDHHSFPKL</sequence>
<organism evidence="7 10">
    <name type="scientific">Phytophthora rubi</name>
    <dbReference type="NCBI Taxonomy" id="129364"/>
    <lineage>
        <taxon>Eukaryota</taxon>
        <taxon>Sar</taxon>
        <taxon>Stramenopiles</taxon>
        <taxon>Oomycota</taxon>
        <taxon>Peronosporomycetes</taxon>
        <taxon>Peronosporales</taxon>
        <taxon>Peronosporaceae</taxon>
        <taxon>Phytophthora</taxon>
    </lineage>
</organism>
<evidence type="ECO:0000313" key="8">
    <source>
        <dbReference type="EMBL" id="KAE8965554.1"/>
    </source>
</evidence>
<feature type="domain" description="FAD dependent oxidoreductase" evidence="6">
    <location>
        <begin position="3"/>
        <end position="224"/>
    </location>
</feature>
<protein>
    <recommendedName>
        <fullName evidence="6">FAD dependent oxidoreductase domain-containing protein</fullName>
    </recommendedName>
</protein>
<dbReference type="GO" id="GO:0008115">
    <property type="term" value="F:sarcosine oxidase activity"/>
    <property type="evidence" value="ECO:0007669"/>
    <property type="project" value="TreeGrafter"/>
</dbReference>
<evidence type="ECO:0000256" key="2">
    <source>
        <dbReference type="ARBA" id="ARBA00010989"/>
    </source>
</evidence>
<comment type="cofactor">
    <cofactor evidence="1">
        <name>FAD</name>
        <dbReference type="ChEBI" id="CHEBI:57692"/>
    </cofactor>
</comment>
<keyword evidence="5" id="KW-0560">Oxidoreductase</keyword>
<dbReference type="PANTHER" id="PTHR10961:SF7">
    <property type="entry name" value="FAD DEPENDENT OXIDOREDUCTASE DOMAIN-CONTAINING PROTEIN"/>
    <property type="match status" value="1"/>
</dbReference>
<dbReference type="InterPro" id="IPR036188">
    <property type="entry name" value="FAD/NAD-bd_sf"/>
</dbReference>
<dbReference type="OrthoDB" id="424974at2759"/>
<name>A0A6A3H831_9STRA</name>